<dbReference type="InterPro" id="IPR002293">
    <property type="entry name" value="AA/rel_permease1"/>
</dbReference>
<feature type="transmembrane region" description="Helical" evidence="7">
    <location>
        <begin position="105"/>
        <end position="130"/>
    </location>
</feature>
<comment type="subcellular location">
    <subcellularLocation>
        <location evidence="1">Cell membrane</location>
        <topology evidence="1">Multi-pass membrane protein</topology>
    </subcellularLocation>
</comment>
<keyword evidence="2" id="KW-1003">Cell membrane</keyword>
<evidence type="ECO:0000256" key="4">
    <source>
        <dbReference type="ARBA" id="ARBA00022989"/>
    </source>
</evidence>
<dbReference type="RefSeq" id="WP_358351486.1">
    <property type="nucleotide sequence ID" value="NZ_JBEZFP010000016.1"/>
</dbReference>
<feature type="transmembrane region" description="Helical" evidence="7">
    <location>
        <begin position="423"/>
        <end position="441"/>
    </location>
</feature>
<feature type="transmembrane region" description="Helical" evidence="7">
    <location>
        <begin position="387"/>
        <end position="411"/>
    </location>
</feature>
<feature type="transmembrane region" description="Helical" evidence="7">
    <location>
        <begin position="181"/>
        <end position="199"/>
    </location>
</feature>
<reference evidence="8 9" key="1">
    <citation type="submission" date="2024-06" db="EMBL/GenBank/DDBJ databases">
        <title>The Natural Products Discovery Center: Release of the First 8490 Sequenced Strains for Exploring Actinobacteria Biosynthetic Diversity.</title>
        <authorList>
            <person name="Kalkreuter E."/>
            <person name="Kautsar S.A."/>
            <person name="Yang D."/>
            <person name="Bader C.D."/>
            <person name="Teijaro C.N."/>
            <person name="Fluegel L."/>
            <person name="Davis C.M."/>
            <person name="Simpson J.R."/>
            <person name="Lauterbach L."/>
            <person name="Steele A.D."/>
            <person name="Gui C."/>
            <person name="Meng S."/>
            <person name="Li G."/>
            <person name="Viehrig K."/>
            <person name="Ye F."/>
            <person name="Su P."/>
            <person name="Kiefer A.F."/>
            <person name="Nichols A."/>
            <person name="Cepeda A.J."/>
            <person name="Yan W."/>
            <person name="Fan B."/>
            <person name="Jiang Y."/>
            <person name="Adhikari A."/>
            <person name="Zheng C.-J."/>
            <person name="Schuster L."/>
            <person name="Cowan T.M."/>
            <person name="Smanski M.J."/>
            <person name="Chevrette M.G."/>
            <person name="De Carvalho L.P.S."/>
            <person name="Shen B."/>
        </authorList>
    </citation>
    <scope>NUCLEOTIDE SEQUENCE [LARGE SCALE GENOMIC DNA]</scope>
    <source>
        <strain evidence="8 9">NPDC048946</strain>
    </source>
</reference>
<protein>
    <submittedName>
        <fullName evidence="8">APC family permease</fullName>
    </submittedName>
</protein>
<dbReference type="PIRSF" id="PIRSF006060">
    <property type="entry name" value="AA_transporter"/>
    <property type="match status" value="1"/>
</dbReference>
<feature type="transmembrane region" description="Helical" evidence="7">
    <location>
        <begin position="65"/>
        <end position="84"/>
    </location>
</feature>
<organism evidence="8 9">
    <name type="scientific">Streptodolium elevatio</name>
    <dbReference type="NCBI Taxonomy" id="3157996"/>
    <lineage>
        <taxon>Bacteria</taxon>
        <taxon>Bacillati</taxon>
        <taxon>Actinomycetota</taxon>
        <taxon>Actinomycetes</taxon>
        <taxon>Kitasatosporales</taxon>
        <taxon>Streptomycetaceae</taxon>
        <taxon>Streptodolium</taxon>
    </lineage>
</organism>
<evidence type="ECO:0000256" key="1">
    <source>
        <dbReference type="ARBA" id="ARBA00004651"/>
    </source>
</evidence>
<keyword evidence="3 7" id="KW-0812">Transmembrane</keyword>
<evidence type="ECO:0000313" key="8">
    <source>
        <dbReference type="EMBL" id="MEU8133649.1"/>
    </source>
</evidence>
<dbReference type="InterPro" id="IPR050367">
    <property type="entry name" value="APC_superfamily"/>
</dbReference>
<dbReference type="Gene3D" id="1.20.1740.10">
    <property type="entry name" value="Amino acid/polyamine transporter I"/>
    <property type="match status" value="1"/>
</dbReference>
<feature type="transmembrane region" description="Helical" evidence="7">
    <location>
        <begin position="32"/>
        <end position="59"/>
    </location>
</feature>
<evidence type="ECO:0000256" key="7">
    <source>
        <dbReference type="SAM" id="Phobius"/>
    </source>
</evidence>
<name>A0ABV3DD17_9ACTN</name>
<gene>
    <name evidence="8" type="ORF">AB0C36_09090</name>
</gene>
<comment type="caution">
    <text evidence="8">The sequence shown here is derived from an EMBL/GenBank/DDBJ whole genome shotgun (WGS) entry which is preliminary data.</text>
</comment>
<keyword evidence="5 7" id="KW-0472">Membrane</keyword>
<feature type="transmembrane region" description="Helical" evidence="7">
    <location>
        <begin position="257"/>
        <end position="279"/>
    </location>
</feature>
<feature type="transmembrane region" description="Helical" evidence="7">
    <location>
        <begin position="150"/>
        <end position="169"/>
    </location>
</feature>
<evidence type="ECO:0000256" key="3">
    <source>
        <dbReference type="ARBA" id="ARBA00022692"/>
    </source>
</evidence>
<evidence type="ECO:0000313" key="9">
    <source>
        <dbReference type="Proteomes" id="UP001551482"/>
    </source>
</evidence>
<dbReference type="Proteomes" id="UP001551482">
    <property type="component" value="Unassembled WGS sequence"/>
</dbReference>
<feature type="transmembrane region" description="Helical" evidence="7">
    <location>
        <begin position="313"/>
        <end position="338"/>
    </location>
</feature>
<feature type="transmembrane region" description="Helical" evidence="7">
    <location>
        <begin position="461"/>
        <end position="482"/>
    </location>
</feature>
<accession>A0ABV3DD17</accession>
<feature type="transmembrane region" description="Helical" evidence="7">
    <location>
        <begin position="359"/>
        <end position="381"/>
    </location>
</feature>
<keyword evidence="9" id="KW-1185">Reference proteome</keyword>
<keyword evidence="4 7" id="KW-1133">Transmembrane helix</keyword>
<dbReference type="PANTHER" id="PTHR42770:SF7">
    <property type="entry name" value="MEMBRANE PROTEIN"/>
    <property type="match status" value="1"/>
</dbReference>
<evidence type="ECO:0000256" key="2">
    <source>
        <dbReference type="ARBA" id="ARBA00022475"/>
    </source>
</evidence>
<feature type="region of interest" description="Disordered" evidence="6">
    <location>
        <begin position="1"/>
        <end position="24"/>
    </location>
</feature>
<dbReference type="Pfam" id="PF13520">
    <property type="entry name" value="AA_permease_2"/>
    <property type="match status" value="1"/>
</dbReference>
<feature type="transmembrane region" description="Helical" evidence="7">
    <location>
        <begin position="219"/>
        <end position="236"/>
    </location>
</feature>
<dbReference type="EMBL" id="JBEZFP010000016">
    <property type="protein sequence ID" value="MEU8133649.1"/>
    <property type="molecule type" value="Genomic_DNA"/>
</dbReference>
<feature type="compositionally biased region" description="Basic and acidic residues" evidence="6">
    <location>
        <begin position="1"/>
        <end position="11"/>
    </location>
</feature>
<evidence type="ECO:0000256" key="6">
    <source>
        <dbReference type="SAM" id="MobiDB-lite"/>
    </source>
</evidence>
<dbReference type="PANTHER" id="PTHR42770">
    <property type="entry name" value="AMINO ACID TRANSPORTER-RELATED"/>
    <property type="match status" value="1"/>
</dbReference>
<sequence length="505" mass="52374">MITDPVRDDPPPHPSPGTGPALSDKGLRTGSVGLAASVALGLSSVAPAYSIAVTLGFVTLVAGDFAPAALLLGFVPILLTAFAFRELNREMPDCGTTFVWNTRTFGPFAGWLAGGWVVQCATVIAMTALSQVGSTYLLDFLGLHSLADDSLAVTVTAAVVLALVTAVAYRGIQLAAVVQYLLLGLQLIALAGFGIAAFARDGAAAPSLSWLNPFGFDGTGAFSEAVLLCLYIYWGWDALITVNEETTDKSRIPGQAAVISTLVLLATYLFTAFAAISFAGTGTEGLGLGSADNASDVLATLGSPVVGESFAKVVELAVCVSAISALLTCVVGSSRATLSMSAHGALPKSFARVHPRFRTPTTGTVFFGAAAAATLAALTLLSEDFLGDAILCIGLLIAFYYGVTGLACAWHFRRTLRDSTRNLLLRGVLPVVGGLMMLAAFTRSAYDMFDPDYGYTSLGGVGGVFILGIGTILLGAAAALFARTRYPGFFRDGRRTVTEVTVTDE</sequence>
<evidence type="ECO:0000256" key="5">
    <source>
        <dbReference type="ARBA" id="ARBA00023136"/>
    </source>
</evidence>
<proteinExistence type="predicted"/>